<proteinExistence type="predicted"/>
<dbReference type="EC" id="1.14.-.-" evidence="2"/>
<dbReference type="InterPro" id="IPR052936">
    <property type="entry name" value="Jasmonate_Hydroxylase-like"/>
</dbReference>
<evidence type="ECO:0000259" key="1">
    <source>
        <dbReference type="Pfam" id="PF03992"/>
    </source>
</evidence>
<evidence type="ECO:0000313" key="3">
    <source>
        <dbReference type="Proteomes" id="UP001609821"/>
    </source>
</evidence>
<gene>
    <name evidence="2" type="ORF">ACHMWK_16010</name>
</gene>
<comment type="caution">
    <text evidence="2">The sequence shown here is derived from an EMBL/GenBank/DDBJ whole genome shotgun (WGS) entry which is preliminary data.</text>
</comment>
<dbReference type="InterPro" id="IPR011008">
    <property type="entry name" value="Dimeric_a/b-barrel"/>
</dbReference>
<accession>A0ABW7M519</accession>
<dbReference type="EMBL" id="JBINXB010000024">
    <property type="protein sequence ID" value="MFH6567468.1"/>
    <property type="molecule type" value="Genomic_DNA"/>
</dbReference>
<organism evidence="2 3">
    <name type="scientific">Pseudomonas kulmbachensis</name>
    <dbReference type="NCBI Taxonomy" id="3043408"/>
    <lineage>
        <taxon>Bacteria</taxon>
        <taxon>Pseudomonadati</taxon>
        <taxon>Pseudomonadota</taxon>
        <taxon>Gammaproteobacteria</taxon>
        <taxon>Pseudomonadales</taxon>
        <taxon>Pseudomonadaceae</taxon>
        <taxon>Pseudomonas</taxon>
    </lineage>
</organism>
<sequence>MIAVIFEAWPHEQHYQRYLDLAGELKPLLAELEGFISIERYQSLSEPGKLLSLSFWRDEESIQKWRMLEQHRMAQSEGRAQVFNDYHLRIAHVVRDYSLERRAQAPVDSQHAHHNS</sequence>
<reference evidence="2 3" key="1">
    <citation type="submission" date="2024-10" db="EMBL/GenBank/DDBJ databases">
        <title>Aeromonas and Pseudomonas from the Cagarras Archipelago, Rio de Janeiro, Brazil.</title>
        <authorList>
            <person name="Canellas A.L.B."/>
            <person name="Laport M.S."/>
        </authorList>
    </citation>
    <scope>NUCLEOTIDE SEQUENCE [LARGE SCALE GENOMIC DNA]</scope>
    <source>
        <strain evidence="2 3">CPF-4</strain>
    </source>
</reference>
<dbReference type="Proteomes" id="UP001609821">
    <property type="component" value="Unassembled WGS sequence"/>
</dbReference>
<dbReference type="RefSeq" id="WP_395247269.1">
    <property type="nucleotide sequence ID" value="NZ_JBINXA010000001.1"/>
</dbReference>
<dbReference type="SUPFAM" id="SSF54909">
    <property type="entry name" value="Dimeric alpha+beta barrel"/>
    <property type="match status" value="1"/>
</dbReference>
<dbReference type="PANTHER" id="PTHR37811:SF2">
    <property type="entry name" value="ABM DOMAIN-CONTAINING PROTEIN"/>
    <property type="match status" value="1"/>
</dbReference>
<dbReference type="GO" id="GO:0004497">
    <property type="term" value="F:monooxygenase activity"/>
    <property type="evidence" value="ECO:0007669"/>
    <property type="project" value="UniProtKB-KW"/>
</dbReference>
<dbReference type="Pfam" id="PF03992">
    <property type="entry name" value="ABM"/>
    <property type="match status" value="1"/>
</dbReference>
<dbReference type="InterPro" id="IPR007138">
    <property type="entry name" value="ABM_dom"/>
</dbReference>
<evidence type="ECO:0000313" key="2">
    <source>
        <dbReference type="EMBL" id="MFH6567468.1"/>
    </source>
</evidence>
<dbReference type="PANTHER" id="PTHR37811">
    <property type="entry name" value="BLL5343 PROTEIN"/>
    <property type="match status" value="1"/>
</dbReference>
<name>A0ABW7M519_9PSED</name>
<keyword evidence="3" id="KW-1185">Reference proteome</keyword>
<dbReference type="Gene3D" id="3.30.70.100">
    <property type="match status" value="1"/>
</dbReference>
<keyword evidence="2" id="KW-0503">Monooxygenase</keyword>
<keyword evidence="2" id="KW-0560">Oxidoreductase</keyword>
<feature type="domain" description="ABM" evidence="1">
    <location>
        <begin position="1"/>
        <end position="75"/>
    </location>
</feature>
<protein>
    <submittedName>
        <fullName evidence="2">Antibiotic biosynthesis monooxygenase family protein</fullName>
        <ecNumber evidence="2">1.14.-.-</ecNumber>
    </submittedName>
</protein>